<evidence type="ECO:0000313" key="3">
    <source>
        <dbReference type="Proteomes" id="UP001172708"/>
    </source>
</evidence>
<keyword evidence="1" id="KW-0812">Transmembrane</keyword>
<proteinExistence type="predicted"/>
<dbReference type="SUPFAM" id="SSF51230">
    <property type="entry name" value="Single hybrid motif"/>
    <property type="match status" value="1"/>
</dbReference>
<protein>
    <submittedName>
        <fullName evidence="2">HlyD family efflux transporter periplasmic adaptor subunit</fullName>
    </submittedName>
</protein>
<reference evidence="2" key="1">
    <citation type="submission" date="2023-06" db="EMBL/GenBank/DDBJ databases">
        <title>Egi l300058.</title>
        <authorList>
            <person name="Gao L."/>
            <person name="Fang B.-Z."/>
            <person name="Li W.-J."/>
        </authorList>
    </citation>
    <scope>NUCLEOTIDE SEQUENCE</scope>
    <source>
        <strain evidence="2">EGI L300058</strain>
    </source>
</reference>
<name>A0ABT8GIJ3_9MICO</name>
<dbReference type="Proteomes" id="UP001172708">
    <property type="component" value="Unassembled WGS sequence"/>
</dbReference>
<evidence type="ECO:0000256" key="1">
    <source>
        <dbReference type="SAM" id="Phobius"/>
    </source>
</evidence>
<accession>A0ABT8GIJ3</accession>
<dbReference type="EMBL" id="JAUHQA010000001">
    <property type="protein sequence ID" value="MDN4480781.1"/>
    <property type="molecule type" value="Genomic_DNA"/>
</dbReference>
<sequence>MTWGNRFKLVIGVVMVLIIVAAATLVFNQRQNQVASASATIKAASYGVGTDYGGLVEAAYVAAGDVVVEGQRMFEVQSLQLERDIDTGAVSPAENAVVGGGTLVIRAGTDGTVSHIALNSGAYAGAGEVLASIDASGSLFAEAEFILTPRDFGRLEDAAGVELRLPDQREISGTVSDLTVETVDGVAHVTARIDSDALADIDGDPLMKPGTPLEATLHLRDDGPFAGVSDMVSDLADRVGL</sequence>
<keyword evidence="3" id="KW-1185">Reference proteome</keyword>
<evidence type="ECO:0000313" key="2">
    <source>
        <dbReference type="EMBL" id="MDN4480781.1"/>
    </source>
</evidence>
<comment type="caution">
    <text evidence="2">The sequence shown here is derived from an EMBL/GenBank/DDBJ whole genome shotgun (WGS) entry which is preliminary data.</text>
</comment>
<keyword evidence="1" id="KW-1133">Transmembrane helix</keyword>
<organism evidence="2 3">
    <name type="scientific">Demequina muriae</name>
    <dbReference type="NCBI Taxonomy" id="3051664"/>
    <lineage>
        <taxon>Bacteria</taxon>
        <taxon>Bacillati</taxon>
        <taxon>Actinomycetota</taxon>
        <taxon>Actinomycetes</taxon>
        <taxon>Micrococcales</taxon>
        <taxon>Demequinaceae</taxon>
        <taxon>Demequina</taxon>
    </lineage>
</organism>
<feature type="transmembrane region" description="Helical" evidence="1">
    <location>
        <begin position="7"/>
        <end position="27"/>
    </location>
</feature>
<keyword evidence="1" id="KW-0472">Membrane</keyword>
<gene>
    <name evidence="2" type="ORF">QQX02_07595</name>
</gene>
<dbReference type="InterPro" id="IPR011053">
    <property type="entry name" value="Single_hybrid_motif"/>
</dbReference>
<dbReference type="Gene3D" id="2.40.50.100">
    <property type="match status" value="1"/>
</dbReference>
<dbReference type="RefSeq" id="WP_301142244.1">
    <property type="nucleotide sequence ID" value="NZ_JAUHQA010000001.1"/>
</dbReference>